<dbReference type="Proteomes" id="UP001155182">
    <property type="component" value="Unassembled WGS sequence"/>
</dbReference>
<keyword evidence="1" id="KW-0472">Membrane</keyword>
<evidence type="ECO:0000313" key="2">
    <source>
        <dbReference type="EMBL" id="MCO4293783.1"/>
    </source>
</evidence>
<proteinExistence type="predicted"/>
<name>A0A9X2JD60_9SPHI</name>
<sequence>MNKEEGLALLIVNGVMAVLFVGLGFWCNKRPASAIIAGMALYGFVQLINAIDNPLTIVQGVIWKIVIIGAMVRGLKAAFRAEKIKKELSID</sequence>
<feature type="transmembrane region" description="Helical" evidence="1">
    <location>
        <begin position="57"/>
        <end position="75"/>
    </location>
</feature>
<dbReference type="RefSeq" id="WP_252588435.1">
    <property type="nucleotide sequence ID" value="NZ_JAMWYS010000042.1"/>
</dbReference>
<organism evidence="2 3">
    <name type="scientific">Solitalea agri</name>
    <dbReference type="NCBI Taxonomy" id="2953739"/>
    <lineage>
        <taxon>Bacteria</taxon>
        <taxon>Pseudomonadati</taxon>
        <taxon>Bacteroidota</taxon>
        <taxon>Sphingobacteriia</taxon>
        <taxon>Sphingobacteriales</taxon>
        <taxon>Sphingobacteriaceae</taxon>
        <taxon>Solitalea</taxon>
    </lineage>
</organism>
<feature type="transmembrane region" description="Helical" evidence="1">
    <location>
        <begin position="6"/>
        <end position="27"/>
    </location>
</feature>
<evidence type="ECO:0000313" key="3">
    <source>
        <dbReference type="Proteomes" id="UP001155182"/>
    </source>
</evidence>
<keyword evidence="1" id="KW-0812">Transmembrane</keyword>
<dbReference type="EMBL" id="JAMWYS010000042">
    <property type="protein sequence ID" value="MCO4293783.1"/>
    <property type="molecule type" value="Genomic_DNA"/>
</dbReference>
<protein>
    <submittedName>
        <fullName evidence="2">Uncharacterized protein</fullName>
    </submittedName>
</protein>
<feature type="transmembrane region" description="Helical" evidence="1">
    <location>
        <begin position="34"/>
        <end position="51"/>
    </location>
</feature>
<keyword evidence="3" id="KW-1185">Reference proteome</keyword>
<comment type="caution">
    <text evidence="2">The sequence shown here is derived from an EMBL/GenBank/DDBJ whole genome shotgun (WGS) entry which is preliminary data.</text>
</comment>
<gene>
    <name evidence="2" type="ORF">NF867_13000</name>
</gene>
<evidence type="ECO:0000256" key="1">
    <source>
        <dbReference type="SAM" id="Phobius"/>
    </source>
</evidence>
<accession>A0A9X2JD60</accession>
<dbReference type="AlphaFoldDB" id="A0A9X2JD60"/>
<keyword evidence="1" id="KW-1133">Transmembrane helix</keyword>
<reference evidence="2" key="1">
    <citation type="submission" date="2022-06" db="EMBL/GenBank/DDBJ databases">
        <title>Solitalea sp. MAHUQ-68 isolated from rhizospheric soil.</title>
        <authorList>
            <person name="Huq M.A."/>
        </authorList>
    </citation>
    <scope>NUCLEOTIDE SEQUENCE</scope>
    <source>
        <strain evidence="2">MAHUQ-68</strain>
    </source>
</reference>